<keyword evidence="2" id="KW-0732">Signal</keyword>
<proteinExistence type="predicted"/>
<dbReference type="AlphaFoldDB" id="A0AB34JP29"/>
<accession>A0AB34JP29</accession>
<reference evidence="3 4" key="1">
    <citation type="journal article" date="2024" name="Science">
        <title>Giant polyketide synthase enzymes in the biosynthesis of giant marine polyether toxins.</title>
        <authorList>
            <person name="Fallon T.R."/>
            <person name="Shende V.V."/>
            <person name="Wierzbicki I.H."/>
            <person name="Pendleton A.L."/>
            <person name="Watervoot N.F."/>
            <person name="Auber R.P."/>
            <person name="Gonzalez D.J."/>
            <person name="Wisecaver J.H."/>
            <person name="Moore B.S."/>
        </authorList>
    </citation>
    <scope>NUCLEOTIDE SEQUENCE [LARGE SCALE GENOMIC DNA]</scope>
    <source>
        <strain evidence="3 4">12B1</strain>
    </source>
</reference>
<comment type="caution">
    <text evidence="3">The sequence shown here is derived from an EMBL/GenBank/DDBJ whole genome shotgun (WGS) entry which is preliminary data.</text>
</comment>
<evidence type="ECO:0000313" key="3">
    <source>
        <dbReference type="EMBL" id="KAL1523032.1"/>
    </source>
</evidence>
<sequence length="768" mass="85631">MVTCRVALALACLGCLTAVLLRLRHPPSPKPVAIYPAARPLAPLLQPDLPHPLQAEATSAPSIPHLQQTRAPTQGSSSLGHSTAGRSVVLAAARTNGPFYGDIHLDGELERAVRLISRRGEIVLLHGDAGRLRMLVNLVANLNDLSIYHILLLGFSESQSLLLPSRTLRSEALSSTRRIRSSIGCAHSTYLRSGELGAARKRWRLNRKYVAWIQKFHYLRRLVELNVAVLALDSDVITMVDPYPYLHGAFGKYRFITAFDTKGGFANVNVGIIYVRNSSTGGPVHHLFVEFEARVDAALKLPPPKNVGRREQQAVRFFWDQNLFNKVLFSALAGRQVYLPDDSDAPWTRQHEGFLRSLSTTAWLQPDVRIATPSGFAVREPWYPSTSDYRWHELKPPPASDLPPERVLLAPPWLISADNVFGHRYKHWLYGARPPPCVFLHFVCVASGEHSRILPMTLFGKWHESAVRAEVESLSEARFRSHQKLLNRSTDLAGDGRSLHEHERRQSLHGIDGHKKLADNSSNGRLLQQLARGHVLNSAPASRRILALADGTLRHPLRPRPWSELNALQAVLGSLAVLADRIPGIPALDCSDVRDSFLQPGNLPNRCFWHVHSEYGVRCVFRVGVCADEHYASPIEVERAMKSHQRSSIQPPTISINMQRLDKVAELRAAKHAVEQLLQRYTNSTLVLLDLLPPPDSEPPAALLKALPDRQQKETQARWSVSVARTAVRQLNAGLPLAMDSFGERCPELVDRTKLGNGRTRRECTNVC</sequence>
<keyword evidence="4" id="KW-1185">Reference proteome</keyword>
<feature type="compositionally biased region" description="Basic and acidic residues" evidence="1">
    <location>
        <begin position="497"/>
        <end position="515"/>
    </location>
</feature>
<feature type="region of interest" description="Disordered" evidence="1">
    <location>
        <begin position="490"/>
        <end position="515"/>
    </location>
</feature>
<dbReference type="EMBL" id="JBGBPQ010000006">
    <property type="protein sequence ID" value="KAL1523032.1"/>
    <property type="molecule type" value="Genomic_DNA"/>
</dbReference>
<gene>
    <name evidence="3" type="ORF">AB1Y20_017994</name>
</gene>
<evidence type="ECO:0000256" key="2">
    <source>
        <dbReference type="SAM" id="SignalP"/>
    </source>
</evidence>
<evidence type="ECO:0008006" key="5">
    <source>
        <dbReference type="Google" id="ProtNLM"/>
    </source>
</evidence>
<evidence type="ECO:0000313" key="4">
    <source>
        <dbReference type="Proteomes" id="UP001515480"/>
    </source>
</evidence>
<evidence type="ECO:0000256" key="1">
    <source>
        <dbReference type="SAM" id="MobiDB-lite"/>
    </source>
</evidence>
<name>A0AB34JP29_PRYPA</name>
<organism evidence="3 4">
    <name type="scientific">Prymnesium parvum</name>
    <name type="common">Toxic golden alga</name>
    <dbReference type="NCBI Taxonomy" id="97485"/>
    <lineage>
        <taxon>Eukaryota</taxon>
        <taxon>Haptista</taxon>
        <taxon>Haptophyta</taxon>
        <taxon>Prymnesiophyceae</taxon>
        <taxon>Prymnesiales</taxon>
        <taxon>Prymnesiaceae</taxon>
        <taxon>Prymnesium</taxon>
    </lineage>
</organism>
<dbReference type="Proteomes" id="UP001515480">
    <property type="component" value="Unassembled WGS sequence"/>
</dbReference>
<protein>
    <recommendedName>
        <fullName evidence="5">Nucleotide-diphospho-sugar transferase domain-containing protein</fullName>
    </recommendedName>
</protein>
<feature type="chain" id="PRO_5044263675" description="Nucleotide-diphospho-sugar transferase domain-containing protein" evidence="2">
    <location>
        <begin position="19"/>
        <end position="768"/>
    </location>
</feature>
<feature type="signal peptide" evidence="2">
    <location>
        <begin position="1"/>
        <end position="18"/>
    </location>
</feature>